<comment type="cofactor">
    <cofactor evidence="1">
        <name>[4Fe-4S] cluster</name>
        <dbReference type="ChEBI" id="CHEBI:49883"/>
    </cofactor>
</comment>
<accession>A0A1M7LNF7</accession>
<dbReference type="SFLD" id="SFLDG01387">
    <property type="entry name" value="BtrN-like_SPASM_domain_contain"/>
    <property type="match status" value="1"/>
</dbReference>
<keyword evidence="4" id="KW-0479">Metal-binding</keyword>
<dbReference type="Proteomes" id="UP000184038">
    <property type="component" value="Unassembled WGS sequence"/>
</dbReference>
<dbReference type="Pfam" id="PF04055">
    <property type="entry name" value="Radical_SAM"/>
    <property type="match status" value="1"/>
</dbReference>
<evidence type="ECO:0000256" key="2">
    <source>
        <dbReference type="ARBA" id="ARBA00022485"/>
    </source>
</evidence>
<keyword evidence="3" id="KW-0949">S-adenosyl-L-methionine</keyword>
<dbReference type="AlphaFoldDB" id="A0A1M7LNF7"/>
<dbReference type="PANTHER" id="PTHR11228:SF35">
    <property type="entry name" value="MOLYBDENUM COFACTOR BIOSYNTHESIS PROTEIN A-RELATED"/>
    <property type="match status" value="1"/>
</dbReference>
<keyword evidence="9" id="KW-1185">Reference proteome</keyword>
<dbReference type="PROSITE" id="PS51918">
    <property type="entry name" value="RADICAL_SAM"/>
    <property type="match status" value="1"/>
</dbReference>
<dbReference type="SUPFAM" id="SSF102114">
    <property type="entry name" value="Radical SAM enzymes"/>
    <property type="match status" value="1"/>
</dbReference>
<dbReference type="Gene3D" id="3.20.20.70">
    <property type="entry name" value="Aldolase class I"/>
    <property type="match status" value="1"/>
</dbReference>
<evidence type="ECO:0000256" key="6">
    <source>
        <dbReference type="ARBA" id="ARBA00023014"/>
    </source>
</evidence>
<keyword evidence="6" id="KW-0411">Iron-sulfur</keyword>
<dbReference type="GO" id="GO:0003824">
    <property type="term" value="F:catalytic activity"/>
    <property type="evidence" value="ECO:0007669"/>
    <property type="project" value="InterPro"/>
</dbReference>
<proteinExistence type="predicted"/>
<keyword evidence="2" id="KW-0004">4Fe-4S</keyword>
<protein>
    <submittedName>
        <fullName evidence="8">Iron-sulfur cluster-binding domain-containing protein</fullName>
    </submittedName>
</protein>
<feature type="domain" description="Radical SAM core" evidence="7">
    <location>
        <begin position="20"/>
        <end position="222"/>
    </location>
</feature>
<evidence type="ECO:0000313" key="8">
    <source>
        <dbReference type="EMBL" id="SHM79784.1"/>
    </source>
</evidence>
<evidence type="ECO:0000256" key="5">
    <source>
        <dbReference type="ARBA" id="ARBA00023004"/>
    </source>
</evidence>
<reference evidence="8 9" key="1">
    <citation type="submission" date="2016-11" db="EMBL/GenBank/DDBJ databases">
        <authorList>
            <person name="Jaros S."/>
            <person name="Januszkiewicz K."/>
            <person name="Wedrychowicz H."/>
        </authorList>
    </citation>
    <scope>NUCLEOTIDE SEQUENCE [LARGE SCALE GENOMIC DNA]</scope>
    <source>
        <strain evidence="8 9">DSM 15930</strain>
    </source>
</reference>
<dbReference type="OrthoDB" id="9782387at2"/>
<evidence type="ECO:0000256" key="1">
    <source>
        <dbReference type="ARBA" id="ARBA00001966"/>
    </source>
</evidence>
<dbReference type="CDD" id="cd21109">
    <property type="entry name" value="SPASM"/>
    <property type="match status" value="1"/>
</dbReference>
<organism evidence="8 9">
    <name type="scientific">Anaerosporobacter mobilis DSM 15930</name>
    <dbReference type="NCBI Taxonomy" id="1120996"/>
    <lineage>
        <taxon>Bacteria</taxon>
        <taxon>Bacillati</taxon>
        <taxon>Bacillota</taxon>
        <taxon>Clostridia</taxon>
        <taxon>Lachnospirales</taxon>
        <taxon>Lachnospiraceae</taxon>
        <taxon>Anaerosporobacter</taxon>
    </lineage>
</organism>
<dbReference type="Pfam" id="PF13186">
    <property type="entry name" value="SPASM"/>
    <property type="match status" value="1"/>
</dbReference>
<dbReference type="EMBL" id="FRCP01000017">
    <property type="protein sequence ID" value="SHM79784.1"/>
    <property type="molecule type" value="Genomic_DNA"/>
</dbReference>
<dbReference type="GO" id="GO:0051536">
    <property type="term" value="F:iron-sulfur cluster binding"/>
    <property type="evidence" value="ECO:0007669"/>
    <property type="project" value="UniProtKB-KW"/>
</dbReference>
<dbReference type="InterPro" id="IPR023885">
    <property type="entry name" value="4Fe4S-binding_SPASM_dom"/>
</dbReference>
<evidence type="ECO:0000256" key="3">
    <source>
        <dbReference type="ARBA" id="ARBA00022691"/>
    </source>
</evidence>
<evidence type="ECO:0000256" key="4">
    <source>
        <dbReference type="ARBA" id="ARBA00022723"/>
    </source>
</evidence>
<dbReference type="InterPro" id="IPR034391">
    <property type="entry name" value="AdoMet-like_SPASM_containing"/>
</dbReference>
<evidence type="ECO:0000259" key="7">
    <source>
        <dbReference type="PROSITE" id="PS51918"/>
    </source>
</evidence>
<dbReference type="InterPro" id="IPR050377">
    <property type="entry name" value="Radical_SAM_PqqE_MftC-like"/>
</dbReference>
<dbReference type="RefSeq" id="WP_073289532.1">
    <property type="nucleotide sequence ID" value="NZ_FRCP01000017.1"/>
</dbReference>
<sequence>MSITDKINSQIIVDNDLYPSYIGRTLNIEITSQCNERCIYCQYYAKGSHKNKRVIDDEFFYRITKEAYDLGITDVGLYITAEPLMNPKVYDYVHYLKHIIGFKYVYISTNGILLTPKNLEKLAAAGIDSIKFSVSGSNPETFEKHHGINAFSRVYENIKYAYQYRKEKNLNYKLYMFSILTEFNKNEKKEIEATYGPYVDELVISNVIANRSVKGVKEYLCLKEEDYSITHDLVGKLPCKSLFNRITINEKGDLLACCFDVTSNLTVIADLNNTKLKDAVYSKEFVELRRKHIENKIENTICNFCLRGIKENIYSMVDNMNINSSKIQEIDLSSEIKSRFDIV</sequence>
<gene>
    <name evidence="8" type="ORF">SAMN02746066_03334</name>
</gene>
<dbReference type="CDD" id="cd01335">
    <property type="entry name" value="Radical_SAM"/>
    <property type="match status" value="1"/>
</dbReference>
<dbReference type="SFLD" id="SFLDG01067">
    <property type="entry name" value="SPASM/twitch_domain_containing"/>
    <property type="match status" value="1"/>
</dbReference>
<dbReference type="InterPro" id="IPR058240">
    <property type="entry name" value="rSAM_sf"/>
</dbReference>
<dbReference type="InterPro" id="IPR007197">
    <property type="entry name" value="rSAM"/>
</dbReference>
<name>A0A1M7LNF7_9FIRM</name>
<keyword evidence="5" id="KW-0408">Iron</keyword>
<dbReference type="GO" id="GO:0046872">
    <property type="term" value="F:metal ion binding"/>
    <property type="evidence" value="ECO:0007669"/>
    <property type="project" value="UniProtKB-KW"/>
</dbReference>
<dbReference type="PANTHER" id="PTHR11228">
    <property type="entry name" value="RADICAL SAM DOMAIN PROTEIN"/>
    <property type="match status" value="1"/>
</dbReference>
<evidence type="ECO:0000313" key="9">
    <source>
        <dbReference type="Proteomes" id="UP000184038"/>
    </source>
</evidence>
<dbReference type="InterPro" id="IPR013785">
    <property type="entry name" value="Aldolase_TIM"/>
</dbReference>
<dbReference type="SFLD" id="SFLDS00029">
    <property type="entry name" value="Radical_SAM"/>
    <property type="match status" value="1"/>
</dbReference>
<dbReference type="STRING" id="1120996.SAMN02746066_03334"/>